<dbReference type="Proteomes" id="UP000079169">
    <property type="component" value="Unplaced"/>
</dbReference>
<comment type="cofactor">
    <cofactor evidence="12">
        <name>Fe(2+)</name>
        <dbReference type="ChEBI" id="CHEBI:29033"/>
    </cofactor>
</comment>
<dbReference type="KEGG" id="dci:113465808"/>
<evidence type="ECO:0000256" key="9">
    <source>
        <dbReference type="ARBA" id="ARBA00023098"/>
    </source>
</evidence>
<dbReference type="AlphaFoldDB" id="A0A3Q0IQ53"/>
<dbReference type="Pfam" id="PF00487">
    <property type="entry name" value="FA_desaturase"/>
    <property type="match status" value="1"/>
</dbReference>
<evidence type="ECO:0000256" key="4">
    <source>
        <dbReference type="ARBA" id="ARBA00022692"/>
    </source>
</evidence>
<keyword evidence="15" id="KW-1185">Reference proteome</keyword>
<evidence type="ECO:0000256" key="8">
    <source>
        <dbReference type="ARBA" id="ARBA00023004"/>
    </source>
</evidence>
<dbReference type="GO" id="GO:0004768">
    <property type="term" value="F:stearoyl-CoA 9-desaturase activity"/>
    <property type="evidence" value="ECO:0007669"/>
    <property type="project" value="TreeGrafter"/>
</dbReference>
<dbReference type="GO" id="GO:0006636">
    <property type="term" value="P:unsaturated fatty acid biosynthetic process"/>
    <property type="evidence" value="ECO:0007669"/>
    <property type="project" value="TreeGrafter"/>
</dbReference>
<dbReference type="PANTHER" id="PTHR11351:SF21">
    <property type="entry name" value="GH07782P"/>
    <property type="match status" value="1"/>
</dbReference>
<evidence type="ECO:0000256" key="12">
    <source>
        <dbReference type="RuleBase" id="RU000581"/>
    </source>
</evidence>
<evidence type="ECO:0000256" key="6">
    <source>
        <dbReference type="ARBA" id="ARBA00022989"/>
    </source>
</evidence>
<dbReference type="GO" id="GO:0005506">
    <property type="term" value="F:iron ion binding"/>
    <property type="evidence" value="ECO:0007669"/>
    <property type="project" value="TreeGrafter"/>
</dbReference>
<keyword evidence="11 12" id="KW-0275">Fatty acid biosynthesis</keyword>
<evidence type="ECO:0000256" key="5">
    <source>
        <dbReference type="ARBA" id="ARBA00022832"/>
    </source>
</evidence>
<accession>A0A3Q0IQ53</accession>
<evidence type="ECO:0000256" key="2">
    <source>
        <dbReference type="ARBA" id="ARBA00009295"/>
    </source>
</evidence>
<feature type="transmembrane region" description="Helical" evidence="13">
    <location>
        <begin position="73"/>
        <end position="95"/>
    </location>
</feature>
<protein>
    <submittedName>
        <fullName evidence="16">Acyl-CoA Delta(11) desaturase-like</fullName>
    </submittedName>
</protein>
<keyword evidence="3 12" id="KW-0444">Lipid biosynthesis</keyword>
<gene>
    <name evidence="16" type="primary">LOC113465808</name>
</gene>
<feature type="transmembrane region" description="Helical" evidence="13">
    <location>
        <begin position="107"/>
        <end position="129"/>
    </location>
</feature>
<proteinExistence type="inferred from homology"/>
<keyword evidence="8" id="KW-0408">Iron</keyword>
<comment type="similarity">
    <text evidence="2 12">Belongs to the fatty acid desaturase type 1 family.</text>
</comment>
<evidence type="ECO:0000256" key="11">
    <source>
        <dbReference type="ARBA" id="ARBA00023160"/>
    </source>
</evidence>
<dbReference type="PaxDb" id="121845-A0A3Q0IQ53"/>
<comment type="domain">
    <text evidence="12">The histidine box domains are involved in binding the catalytic metal ions.</text>
</comment>
<organism evidence="15 16">
    <name type="scientific">Diaphorina citri</name>
    <name type="common">Asian citrus psyllid</name>
    <dbReference type="NCBI Taxonomy" id="121845"/>
    <lineage>
        <taxon>Eukaryota</taxon>
        <taxon>Metazoa</taxon>
        <taxon>Ecdysozoa</taxon>
        <taxon>Arthropoda</taxon>
        <taxon>Hexapoda</taxon>
        <taxon>Insecta</taxon>
        <taxon>Pterygota</taxon>
        <taxon>Neoptera</taxon>
        <taxon>Paraneoptera</taxon>
        <taxon>Hemiptera</taxon>
        <taxon>Sternorrhyncha</taxon>
        <taxon>Psylloidea</taxon>
        <taxon>Psyllidae</taxon>
        <taxon>Diaphorininae</taxon>
        <taxon>Diaphorina</taxon>
    </lineage>
</organism>
<dbReference type="PANTHER" id="PTHR11351">
    <property type="entry name" value="ACYL-COA DESATURASE"/>
    <property type="match status" value="1"/>
</dbReference>
<dbReference type="STRING" id="121845.A0A3Q0IQ53"/>
<evidence type="ECO:0000259" key="14">
    <source>
        <dbReference type="Pfam" id="PF00487"/>
    </source>
</evidence>
<dbReference type="GO" id="GO:0005789">
    <property type="term" value="C:endoplasmic reticulum membrane"/>
    <property type="evidence" value="ECO:0007669"/>
    <property type="project" value="TreeGrafter"/>
</dbReference>
<dbReference type="PRINTS" id="PR00075">
    <property type="entry name" value="FACDDSATRASE"/>
</dbReference>
<keyword evidence="5" id="KW-0276">Fatty acid metabolism</keyword>
<evidence type="ECO:0000256" key="3">
    <source>
        <dbReference type="ARBA" id="ARBA00022516"/>
    </source>
</evidence>
<dbReference type="RefSeq" id="XP_026676450.1">
    <property type="nucleotide sequence ID" value="XM_026820649.1"/>
</dbReference>
<dbReference type="GeneID" id="113465808"/>
<evidence type="ECO:0000256" key="13">
    <source>
        <dbReference type="SAM" id="Phobius"/>
    </source>
</evidence>
<evidence type="ECO:0000313" key="15">
    <source>
        <dbReference type="Proteomes" id="UP000079169"/>
    </source>
</evidence>
<keyword evidence="7 12" id="KW-0560">Oxidoreductase</keyword>
<feature type="domain" description="Fatty acid desaturase" evidence="14">
    <location>
        <begin position="3"/>
        <end position="161"/>
    </location>
</feature>
<sequence length="282" mass="33090">MFQNSLYDWVRDHRVHHKFSDTDADPHNAQRGFFFSHIGWLMQKKSKAVIEKGRQLDLSDLFEDPLVVVFQKYYIYIRFVMCFFLPAYINTVWLGEDWWISFITMDFIRYVANLNFTFLVNSAAHMYGYKPYDTRILPSENVWVSIVSLGEGWHNYHHVFPWDYRAAEMGSYSLNLTTFWLDQFAKIGWAYDLKKPSDKMIRSHAEKYAGHDHPVEVTEEDASTMDLEEINDNIEIVRNNNVESKDKLIELINGQTFDPVTEGGGFPFPTIQSGLITEIEIL</sequence>
<dbReference type="InterPro" id="IPR005804">
    <property type="entry name" value="FA_desaturase_dom"/>
</dbReference>
<evidence type="ECO:0000313" key="16">
    <source>
        <dbReference type="RefSeq" id="XP_026676450.1"/>
    </source>
</evidence>
<keyword evidence="10 13" id="KW-0472">Membrane</keyword>
<dbReference type="InterPro" id="IPR015876">
    <property type="entry name" value="Acyl-CoA_DS"/>
</dbReference>
<keyword evidence="6 13" id="KW-1133">Transmembrane helix</keyword>
<dbReference type="CDD" id="cd03505">
    <property type="entry name" value="Delta9-FADS-like"/>
    <property type="match status" value="1"/>
</dbReference>
<keyword evidence="9" id="KW-0443">Lipid metabolism</keyword>
<name>A0A3Q0IQ53_DIACI</name>
<evidence type="ECO:0000256" key="1">
    <source>
        <dbReference type="ARBA" id="ARBA00004141"/>
    </source>
</evidence>
<evidence type="ECO:0000256" key="7">
    <source>
        <dbReference type="ARBA" id="ARBA00023002"/>
    </source>
</evidence>
<keyword evidence="4 12" id="KW-0812">Transmembrane</keyword>
<comment type="subcellular location">
    <subcellularLocation>
        <location evidence="1">Membrane</location>
        <topology evidence="1">Multi-pass membrane protein</topology>
    </subcellularLocation>
</comment>
<evidence type="ECO:0000256" key="10">
    <source>
        <dbReference type="ARBA" id="ARBA00023136"/>
    </source>
</evidence>
<reference evidence="16" key="1">
    <citation type="submission" date="2025-08" db="UniProtKB">
        <authorList>
            <consortium name="RefSeq"/>
        </authorList>
    </citation>
    <scope>IDENTIFICATION</scope>
</reference>